<dbReference type="AlphaFoldDB" id="A0A6C0ISI8"/>
<organism evidence="1">
    <name type="scientific">viral metagenome</name>
    <dbReference type="NCBI Taxonomy" id="1070528"/>
    <lineage>
        <taxon>unclassified sequences</taxon>
        <taxon>metagenomes</taxon>
        <taxon>organismal metagenomes</taxon>
    </lineage>
</organism>
<sequence length="148" mass="17502">MNYSKEYINSFFKTILFNEVLPEISLDAHNNDVQQKINKFTSFCSSSKYGNKLLKGRGDGYPHLQGYAGMFNLYCHYHDTFGTKRFSKLPKEEREKAEQIYKDWGLNLDYDLQYVLDDIILYDIPELVNFFYDNQEIFSELISELNLS</sequence>
<name>A0A6C0ISI8_9ZZZZ</name>
<protein>
    <submittedName>
        <fullName evidence="1">Uncharacterized protein</fullName>
    </submittedName>
</protein>
<proteinExistence type="predicted"/>
<reference evidence="1" key="1">
    <citation type="journal article" date="2020" name="Nature">
        <title>Giant virus diversity and host interactions through global metagenomics.</title>
        <authorList>
            <person name="Schulz F."/>
            <person name="Roux S."/>
            <person name="Paez-Espino D."/>
            <person name="Jungbluth S."/>
            <person name="Walsh D.A."/>
            <person name="Denef V.J."/>
            <person name="McMahon K.D."/>
            <person name="Konstantinidis K.T."/>
            <person name="Eloe-Fadrosh E.A."/>
            <person name="Kyrpides N.C."/>
            <person name="Woyke T."/>
        </authorList>
    </citation>
    <scope>NUCLEOTIDE SEQUENCE</scope>
    <source>
        <strain evidence="1">GVMAG-M-3300024301-20</strain>
    </source>
</reference>
<accession>A0A6C0ISI8</accession>
<dbReference type="EMBL" id="MN740245">
    <property type="protein sequence ID" value="QHT95729.1"/>
    <property type="molecule type" value="Genomic_DNA"/>
</dbReference>
<evidence type="ECO:0000313" key="1">
    <source>
        <dbReference type="EMBL" id="QHT95729.1"/>
    </source>
</evidence>